<name>U4L502_PYROM</name>
<keyword evidence="4" id="KW-1185">Reference proteome</keyword>
<evidence type="ECO:0000313" key="3">
    <source>
        <dbReference type="EMBL" id="CCX07378.1"/>
    </source>
</evidence>
<evidence type="ECO:0000256" key="1">
    <source>
        <dbReference type="SAM" id="Coils"/>
    </source>
</evidence>
<feature type="region of interest" description="Disordered" evidence="2">
    <location>
        <begin position="620"/>
        <end position="642"/>
    </location>
</feature>
<evidence type="ECO:0000313" key="4">
    <source>
        <dbReference type="Proteomes" id="UP000018144"/>
    </source>
</evidence>
<dbReference type="OrthoDB" id="10319340at2759"/>
<feature type="region of interest" description="Disordered" evidence="2">
    <location>
        <begin position="790"/>
        <end position="813"/>
    </location>
</feature>
<evidence type="ECO:0000256" key="2">
    <source>
        <dbReference type="SAM" id="MobiDB-lite"/>
    </source>
</evidence>
<dbReference type="EMBL" id="HF935349">
    <property type="protein sequence ID" value="CCX07378.1"/>
    <property type="molecule type" value="Genomic_DNA"/>
</dbReference>
<feature type="region of interest" description="Disordered" evidence="2">
    <location>
        <begin position="490"/>
        <end position="518"/>
    </location>
</feature>
<protein>
    <submittedName>
        <fullName evidence="3">Uncharacterized protein</fullName>
    </submittedName>
</protein>
<feature type="compositionally biased region" description="Polar residues" evidence="2">
    <location>
        <begin position="273"/>
        <end position="300"/>
    </location>
</feature>
<organism evidence="3 4">
    <name type="scientific">Pyronema omphalodes (strain CBS 100304)</name>
    <name type="common">Pyronema confluens</name>
    <dbReference type="NCBI Taxonomy" id="1076935"/>
    <lineage>
        <taxon>Eukaryota</taxon>
        <taxon>Fungi</taxon>
        <taxon>Dikarya</taxon>
        <taxon>Ascomycota</taxon>
        <taxon>Pezizomycotina</taxon>
        <taxon>Pezizomycetes</taxon>
        <taxon>Pezizales</taxon>
        <taxon>Pyronemataceae</taxon>
        <taxon>Pyronema</taxon>
    </lineage>
</organism>
<dbReference type="Proteomes" id="UP000018144">
    <property type="component" value="Unassembled WGS sequence"/>
</dbReference>
<feature type="compositionally biased region" description="Basic and acidic residues" evidence="2">
    <location>
        <begin position="301"/>
        <end position="312"/>
    </location>
</feature>
<feature type="coiled-coil region" evidence="1">
    <location>
        <begin position="155"/>
        <end position="185"/>
    </location>
</feature>
<dbReference type="AlphaFoldDB" id="U4L502"/>
<feature type="compositionally biased region" description="Polar residues" evidence="2">
    <location>
        <begin position="495"/>
        <end position="512"/>
    </location>
</feature>
<feature type="compositionally biased region" description="Polar residues" evidence="2">
    <location>
        <begin position="702"/>
        <end position="716"/>
    </location>
</feature>
<proteinExistence type="predicted"/>
<feature type="compositionally biased region" description="Polar residues" evidence="2">
    <location>
        <begin position="202"/>
        <end position="216"/>
    </location>
</feature>
<feature type="region of interest" description="Disordered" evidence="2">
    <location>
        <begin position="195"/>
        <end position="220"/>
    </location>
</feature>
<sequence>MTWSGTEIFSHLHEFQALRKLASFFFSQLGVECGLANFYGVAMAASDDPIPTVSFASAEQTLPHISYTVMASAFETNDQPEPPSDEFDTPSAISGASVSSLETAATRAIADKVAGGAGSPNQNSKALVVYRNEDPTDAISKFYKWFRGFAARVRNEDMLRLLDSHQNLLERLEQSNKKLKEYELRFEQIQRPPSGLSAAVVGNSSSMDQPSITSSDRALPPQPSVFEAKSWPVPVMGGHGLRFSEMQYYLASIHKPRLAIESQVILQIEPPSATASGVSDYTTTPRGIQQPPDTTVALDNTSKDDNGTDERSLVTPENNQTDLIGPEVVPEMTTHPPAPNPFAKQAVSISSLPSFTANEPKLDQDLEPQDTSVPTGSFKQMGHNTSHVPEAPSCILEDGKKVLSDHDASVSGSSSATAVSKDEDSWTVGVQAQVEARIPSQFFAQDKEVPDLSLIKEVTSDGSYADTYPEKLSETGKSTRERILHQASFDEQRGVSDSSGYPVSSTTNTGSQFAEEPEKQILLSKSKKIVDLEALRAHMLVQAAEFTRSVAEFCDTQTFGRSIVSVSGKHNQEHVVAARARRRNMRARRDPSTDEDLIYPVQPLFRRPISPEVTHLTSVEENQASKAHKSMPNETWYRKQRSKSRDSVDTYYGWHHNEPTWDVPRKSQAAYQAFKGVPIVATRAPGDKQATPSDDSTRVSHKSSQGARKNCDQPTVPTRRWKYDSTLFEHFPEPSPREMRKTRHTAGPNRLREAQMAAFARTPKIEIGVSEEKPPHSDPTPEALIPVEKETNSESKNMTTASPKPPSGALTSLNINPPIETFDKTYRAITLYGLPPTVTDAQLEKLVRGGKIDQIGITRDSVAARVKVQFVLAQHAHELYRWYKAMPVTLGGKRITAMLQKTPPMLPAIYKMAAQQGSCRYIWIKTDKTEDVMREEIKKSKTMCKPNTGIYKLERINAPLGWVIKFSQFRSACVAKKYFDLIGWKTGFHTDICSRPLSELPSDRTFHF</sequence>
<feature type="region of interest" description="Disordered" evidence="2">
    <location>
        <begin position="681"/>
        <end position="717"/>
    </location>
</feature>
<reference evidence="3 4" key="1">
    <citation type="journal article" date="2013" name="PLoS Genet.">
        <title>The genome and development-dependent transcriptomes of Pyronema confluens: a window into fungal evolution.</title>
        <authorList>
            <person name="Traeger S."/>
            <person name="Altegoer F."/>
            <person name="Freitag M."/>
            <person name="Gabaldon T."/>
            <person name="Kempken F."/>
            <person name="Kumar A."/>
            <person name="Marcet-Houben M."/>
            <person name="Poggeler S."/>
            <person name="Stajich J.E."/>
            <person name="Nowrousian M."/>
        </authorList>
    </citation>
    <scope>NUCLEOTIDE SEQUENCE [LARGE SCALE GENOMIC DNA]</scope>
    <source>
        <strain evidence="4">CBS 100304</strain>
        <tissue evidence="3">Vegetative mycelium</tissue>
    </source>
</reference>
<accession>U4L502</accession>
<keyword evidence="1" id="KW-0175">Coiled coil</keyword>
<dbReference type="PROSITE" id="PS50096">
    <property type="entry name" value="IQ"/>
    <property type="match status" value="1"/>
</dbReference>
<feature type="region of interest" description="Disordered" evidence="2">
    <location>
        <begin position="273"/>
        <end position="324"/>
    </location>
</feature>
<gene>
    <name evidence="3" type="ORF">PCON_06967</name>
</gene>